<evidence type="ECO:0000313" key="2">
    <source>
        <dbReference type="Proteomes" id="UP000708208"/>
    </source>
</evidence>
<name>A0A8J2PFA9_9HEXA</name>
<dbReference type="Proteomes" id="UP000708208">
    <property type="component" value="Unassembled WGS sequence"/>
</dbReference>
<accession>A0A8J2PFA9</accession>
<feature type="non-terminal residue" evidence="1">
    <location>
        <position position="38"/>
    </location>
</feature>
<gene>
    <name evidence="1" type="ORF">AFUS01_LOCUS30247</name>
</gene>
<reference evidence="1" key="1">
    <citation type="submission" date="2021-06" db="EMBL/GenBank/DDBJ databases">
        <authorList>
            <person name="Hodson N. C."/>
            <person name="Mongue J. A."/>
            <person name="Jaron S. K."/>
        </authorList>
    </citation>
    <scope>NUCLEOTIDE SEQUENCE</scope>
</reference>
<protein>
    <submittedName>
        <fullName evidence="1">Uncharacterized protein</fullName>
    </submittedName>
</protein>
<dbReference type="EMBL" id="CAJVCH010461232">
    <property type="protein sequence ID" value="CAG7819823.1"/>
    <property type="molecule type" value="Genomic_DNA"/>
</dbReference>
<organism evidence="1 2">
    <name type="scientific">Allacma fusca</name>
    <dbReference type="NCBI Taxonomy" id="39272"/>
    <lineage>
        <taxon>Eukaryota</taxon>
        <taxon>Metazoa</taxon>
        <taxon>Ecdysozoa</taxon>
        <taxon>Arthropoda</taxon>
        <taxon>Hexapoda</taxon>
        <taxon>Collembola</taxon>
        <taxon>Symphypleona</taxon>
        <taxon>Sminthuridae</taxon>
        <taxon>Allacma</taxon>
    </lineage>
</organism>
<sequence>NSEPAVNPKEILRRKSLSDFGYFSQSPEVLVLRQCQTH</sequence>
<keyword evidence="2" id="KW-1185">Reference proteome</keyword>
<comment type="caution">
    <text evidence="1">The sequence shown here is derived from an EMBL/GenBank/DDBJ whole genome shotgun (WGS) entry which is preliminary data.</text>
</comment>
<evidence type="ECO:0000313" key="1">
    <source>
        <dbReference type="EMBL" id="CAG7819823.1"/>
    </source>
</evidence>
<proteinExistence type="predicted"/>
<dbReference type="AlphaFoldDB" id="A0A8J2PFA9"/>